<protein>
    <submittedName>
        <fullName evidence="1">Uncharacterized protein</fullName>
    </submittedName>
</protein>
<evidence type="ECO:0000313" key="1">
    <source>
        <dbReference type="EMBL" id="CAB4262709.1"/>
    </source>
</evidence>
<accession>A0A6J5TGJ5</accession>
<dbReference type="EMBL" id="CAEKDK010000001">
    <property type="protein sequence ID" value="CAB4262709.1"/>
    <property type="molecule type" value="Genomic_DNA"/>
</dbReference>
<evidence type="ECO:0000313" key="2">
    <source>
        <dbReference type="Proteomes" id="UP000507222"/>
    </source>
</evidence>
<dbReference type="Proteomes" id="UP000507222">
    <property type="component" value="Unassembled WGS sequence"/>
</dbReference>
<dbReference type="AlphaFoldDB" id="A0A6J5TGJ5"/>
<proteinExistence type="predicted"/>
<name>A0A6J5TGJ5_PRUAR</name>
<sequence length="67" mass="7516">MMMMMVKWNSGSVGVCVNGWEMSYSIGSRFGNSMMMAKVVMINFRERGIKEDEGLDAGGNGEEEKRQ</sequence>
<organism evidence="1 2">
    <name type="scientific">Prunus armeniaca</name>
    <name type="common">Apricot</name>
    <name type="synonym">Armeniaca vulgaris</name>
    <dbReference type="NCBI Taxonomy" id="36596"/>
    <lineage>
        <taxon>Eukaryota</taxon>
        <taxon>Viridiplantae</taxon>
        <taxon>Streptophyta</taxon>
        <taxon>Embryophyta</taxon>
        <taxon>Tracheophyta</taxon>
        <taxon>Spermatophyta</taxon>
        <taxon>Magnoliopsida</taxon>
        <taxon>eudicotyledons</taxon>
        <taxon>Gunneridae</taxon>
        <taxon>Pentapetalae</taxon>
        <taxon>rosids</taxon>
        <taxon>fabids</taxon>
        <taxon>Rosales</taxon>
        <taxon>Rosaceae</taxon>
        <taxon>Amygdaloideae</taxon>
        <taxon>Amygdaleae</taxon>
        <taxon>Prunus</taxon>
    </lineage>
</organism>
<gene>
    <name evidence="1" type="ORF">CURHAP_LOCUS2087</name>
</gene>
<reference evidence="1 2" key="1">
    <citation type="submission" date="2020-05" db="EMBL/GenBank/DDBJ databases">
        <authorList>
            <person name="Campoy J."/>
            <person name="Schneeberger K."/>
            <person name="Spophaly S."/>
        </authorList>
    </citation>
    <scope>NUCLEOTIDE SEQUENCE [LARGE SCALE GENOMIC DNA]</scope>
    <source>
        <strain evidence="1">PruArmRojPasFocal</strain>
    </source>
</reference>